<evidence type="ECO:0000313" key="3">
    <source>
        <dbReference type="EMBL" id="MBB5977891.1"/>
    </source>
</evidence>
<reference evidence="3 4" key="1">
    <citation type="submission" date="2020-08" db="EMBL/GenBank/DDBJ databases">
        <title>Sequencing the genomes of 1000 actinobacteria strains.</title>
        <authorList>
            <person name="Klenk H.-P."/>
        </authorList>
    </citation>
    <scope>NUCLEOTIDE SEQUENCE [LARGE SCALE GENOMIC DNA]</scope>
    <source>
        <strain evidence="3 4">DSM 17294</strain>
    </source>
</reference>
<organism evidence="3 4">
    <name type="scientific">Kribbella solani</name>
    <dbReference type="NCBI Taxonomy" id="236067"/>
    <lineage>
        <taxon>Bacteria</taxon>
        <taxon>Bacillati</taxon>
        <taxon>Actinomycetota</taxon>
        <taxon>Actinomycetes</taxon>
        <taxon>Propionibacteriales</taxon>
        <taxon>Kribbellaceae</taxon>
        <taxon>Kribbella</taxon>
    </lineage>
</organism>
<evidence type="ECO:0000256" key="2">
    <source>
        <dbReference type="SAM" id="SignalP"/>
    </source>
</evidence>
<feature type="transmembrane region" description="Helical" evidence="1">
    <location>
        <begin position="66"/>
        <end position="88"/>
    </location>
</feature>
<dbReference type="RefSeq" id="WP_184832074.1">
    <property type="nucleotide sequence ID" value="NZ_BAAAVN010000015.1"/>
</dbReference>
<dbReference type="AlphaFoldDB" id="A0A841DJ41"/>
<protein>
    <submittedName>
        <fullName evidence="3">Uncharacterized protein</fullName>
    </submittedName>
</protein>
<proteinExistence type="predicted"/>
<comment type="caution">
    <text evidence="3">The sequence shown here is derived from an EMBL/GenBank/DDBJ whole genome shotgun (WGS) entry which is preliminary data.</text>
</comment>
<feature type="signal peptide" evidence="2">
    <location>
        <begin position="1"/>
        <end position="27"/>
    </location>
</feature>
<keyword evidence="4" id="KW-1185">Reference proteome</keyword>
<keyword evidence="1" id="KW-1133">Transmembrane helix</keyword>
<evidence type="ECO:0000313" key="4">
    <source>
        <dbReference type="Proteomes" id="UP000558997"/>
    </source>
</evidence>
<gene>
    <name evidence="3" type="ORF">HDA44_001232</name>
</gene>
<feature type="chain" id="PRO_5039269526" evidence="2">
    <location>
        <begin position="28"/>
        <end position="127"/>
    </location>
</feature>
<name>A0A841DJ41_9ACTN</name>
<keyword evidence="1" id="KW-0812">Transmembrane</keyword>
<keyword evidence="2" id="KW-0732">Signal</keyword>
<accession>A0A841DJ41</accession>
<dbReference type="EMBL" id="JACHNF010000001">
    <property type="protein sequence ID" value="MBB5977891.1"/>
    <property type="molecule type" value="Genomic_DNA"/>
</dbReference>
<evidence type="ECO:0000256" key="1">
    <source>
        <dbReference type="SAM" id="Phobius"/>
    </source>
</evidence>
<sequence>MNGLRWLMTRAAVLLAALVAVCAFHGAASEPAGAGAVAGQSAAVQLVGPLHVDLSEVPSTASEVEQHAHLLFVVLVGASMALGLVLAAKALRLVAYVLARQRPSPRITAGPAWSAGPSLAELCVVRR</sequence>
<keyword evidence="1" id="KW-0472">Membrane</keyword>
<dbReference type="Proteomes" id="UP000558997">
    <property type="component" value="Unassembled WGS sequence"/>
</dbReference>